<dbReference type="Proteomes" id="UP000639859">
    <property type="component" value="Unassembled WGS sequence"/>
</dbReference>
<name>A0ABS0SZY7_9CAUL</name>
<keyword evidence="2" id="KW-1185">Reference proteome</keyword>
<evidence type="ECO:0000313" key="2">
    <source>
        <dbReference type="Proteomes" id="UP000639859"/>
    </source>
</evidence>
<protein>
    <submittedName>
        <fullName evidence="1">DUF2840 domain-containing protein</fullName>
    </submittedName>
</protein>
<dbReference type="InterPro" id="IPR021263">
    <property type="entry name" value="DUF2840"/>
</dbReference>
<dbReference type="RefSeq" id="WP_198577086.1">
    <property type="nucleotide sequence ID" value="NZ_JADWOX010000011.1"/>
</dbReference>
<proteinExistence type="predicted"/>
<comment type="caution">
    <text evidence="1">The sequence shown here is derived from an EMBL/GenBank/DDBJ whole genome shotgun (WGS) entry which is preliminary data.</text>
</comment>
<gene>
    <name evidence="1" type="ORF">I4Q42_16025</name>
</gene>
<dbReference type="Pfam" id="PF11000">
    <property type="entry name" value="DUF2840"/>
    <property type="match status" value="1"/>
</dbReference>
<organism evidence="1 2">
    <name type="scientific">Caulobacter hibisci</name>
    <dbReference type="NCBI Taxonomy" id="2035993"/>
    <lineage>
        <taxon>Bacteria</taxon>
        <taxon>Pseudomonadati</taxon>
        <taxon>Pseudomonadota</taxon>
        <taxon>Alphaproteobacteria</taxon>
        <taxon>Caulobacterales</taxon>
        <taxon>Caulobacteraceae</taxon>
        <taxon>Caulobacter</taxon>
    </lineage>
</organism>
<dbReference type="EMBL" id="JADWOX010000011">
    <property type="protein sequence ID" value="MBI1685178.1"/>
    <property type="molecule type" value="Genomic_DNA"/>
</dbReference>
<accession>A0ABS0SZY7</accession>
<reference evidence="1 2" key="1">
    <citation type="submission" date="2020-11" db="EMBL/GenBank/DDBJ databases">
        <title>genome sequence of strain KACC 18849.</title>
        <authorList>
            <person name="Gao J."/>
            <person name="Zhang X."/>
        </authorList>
    </citation>
    <scope>NUCLEOTIDE SEQUENCE [LARGE SCALE GENOMIC DNA]</scope>
    <source>
        <strain evidence="1 2">KACC 18849</strain>
    </source>
</reference>
<evidence type="ECO:0000313" key="1">
    <source>
        <dbReference type="EMBL" id="MBI1685178.1"/>
    </source>
</evidence>
<sequence length="161" mass="17758">MSGPTVGVEIDLTWWEGRIEQWIRFGAAIGETRLDRRRRTLAFAPGSVLCLVRWAAGPYGTIRSELDILRAPAAGEAYTTRPCVRPGAECLALVRGWPKVQQALAAIDRIEAAGGAPVETAPDYWRHLHNRLAAGLAPRDYGAQRHHAFVLRKALDRGIEP</sequence>